<dbReference type="InterPro" id="IPR015424">
    <property type="entry name" value="PyrdxlP-dep_Trfase"/>
</dbReference>
<dbReference type="EMBL" id="CWGJ01000005">
    <property type="protein sequence ID" value="CRX37600.1"/>
    <property type="molecule type" value="Genomic_DNA"/>
</dbReference>
<gene>
    <name evidence="4 6" type="primary">gcvPA</name>
    <name evidence="6" type="ORF">ELAC_0239</name>
</gene>
<dbReference type="Proteomes" id="UP000220251">
    <property type="component" value="Unassembled WGS sequence"/>
</dbReference>
<comment type="similarity">
    <text evidence="4">Belongs to the GcvP family. N-terminal subunit subfamily.</text>
</comment>
<organism evidence="6 7">
    <name type="scientific">Estrella lausannensis</name>
    <dbReference type="NCBI Taxonomy" id="483423"/>
    <lineage>
        <taxon>Bacteria</taxon>
        <taxon>Pseudomonadati</taxon>
        <taxon>Chlamydiota</taxon>
        <taxon>Chlamydiia</taxon>
        <taxon>Parachlamydiales</taxon>
        <taxon>Candidatus Criblamydiaceae</taxon>
        <taxon>Estrella</taxon>
    </lineage>
</organism>
<dbReference type="RefSeq" id="WP_098037463.1">
    <property type="nucleotide sequence ID" value="NZ_CWGJ01000005.1"/>
</dbReference>
<evidence type="ECO:0000313" key="6">
    <source>
        <dbReference type="EMBL" id="CRX37600.1"/>
    </source>
</evidence>
<dbReference type="OrthoDB" id="9771867at2"/>
<dbReference type="Gene3D" id="3.90.1150.10">
    <property type="entry name" value="Aspartate Aminotransferase, domain 1"/>
    <property type="match status" value="1"/>
</dbReference>
<evidence type="ECO:0000256" key="1">
    <source>
        <dbReference type="ARBA" id="ARBA00003788"/>
    </source>
</evidence>
<dbReference type="InterPro" id="IPR023010">
    <property type="entry name" value="GcvPA"/>
</dbReference>
<dbReference type="PIRSF" id="PIRSF006815">
    <property type="entry name" value="GcvPA"/>
    <property type="match status" value="1"/>
</dbReference>
<evidence type="ECO:0000256" key="4">
    <source>
        <dbReference type="HAMAP-Rule" id="MF_00712"/>
    </source>
</evidence>
<dbReference type="AlphaFoldDB" id="A0A0H5E337"/>
<dbReference type="NCBIfam" id="NF001696">
    <property type="entry name" value="PRK00451.1"/>
    <property type="match status" value="1"/>
</dbReference>
<keyword evidence="7" id="KW-1185">Reference proteome</keyword>
<keyword evidence="2 4" id="KW-0560">Oxidoreductase</keyword>
<evidence type="ECO:0000256" key="3">
    <source>
        <dbReference type="ARBA" id="ARBA00049026"/>
    </source>
</evidence>
<dbReference type="InterPro" id="IPR049315">
    <property type="entry name" value="GDC-P_N"/>
</dbReference>
<dbReference type="InterPro" id="IPR020581">
    <property type="entry name" value="GDC_P"/>
</dbReference>
<comment type="function">
    <text evidence="1 4">The glycine cleavage system catalyzes the degradation of glycine. The P protein binds the alpha-amino group of glycine through its pyridoxal phosphate cofactor; CO(2) is released and the remaining methylamine moiety is then transferred to the lipoamide cofactor of the H protein.</text>
</comment>
<evidence type="ECO:0000256" key="2">
    <source>
        <dbReference type="ARBA" id="ARBA00023002"/>
    </source>
</evidence>
<evidence type="ECO:0000313" key="7">
    <source>
        <dbReference type="Proteomes" id="UP000220251"/>
    </source>
</evidence>
<dbReference type="PANTHER" id="PTHR42806:SF1">
    <property type="entry name" value="GLYCINE DEHYDROGENASE (DECARBOXYLATING)"/>
    <property type="match status" value="1"/>
</dbReference>
<feature type="domain" description="Glycine cleavage system P-protein N-terminal" evidence="5">
    <location>
        <begin position="3"/>
        <end position="437"/>
    </location>
</feature>
<evidence type="ECO:0000259" key="5">
    <source>
        <dbReference type="Pfam" id="PF02347"/>
    </source>
</evidence>
<dbReference type="SUPFAM" id="SSF53383">
    <property type="entry name" value="PLP-dependent transferases"/>
    <property type="match status" value="1"/>
</dbReference>
<dbReference type="GO" id="GO:0019464">
    <property type="term" value="P:glycine decarboxylation via glycine cleavage system"/>
    <property type="evidence" value="ECO:0007669"/>
    <property type="project" value="UniProtKB-UniRule"/>
</dbReference>
<dbReference type="GO" id="GO:0004375">
    <property type="term" value="F:glycine dehydrogenase (decarboxylating) activity"/>
    <property type="evidence" value="ECO:0007669"/>
    <property type="project" value="UniProtKB-EC"/>
</dbReference>
<dbReference type="EC" id="1.4.4.2" evidence="4"/>
<dbReference type="PANTHER" id="PTHR42806">
    <property type="entry name" value="GLYCINE CLEAVAGE SYSTEM P-PROTEIN"/>
    <property type="match status" value="1"/>
</dbReference>
<accession>A0A0H5E337</accession>
<dbReference type="Pfam" id="PF02347">
    <property type="entry name" value="GDC-P"/>
    <property type="match status" value="1"/>
</dbReference>
<comment type="catalytic activity">
    <reaction evidence="3 4">
        <text>N(6)-[(R)-lipoyl]-L-lysyl-[glycine-cleavage complex H protein] + glycine + H(+) = N(6)-[(R)-S(8)-aminomethyldihydrolipoyl]-L-lysyl-[glycine-cleavage complex H protein] + CO2</text>
        <dbReference type="Rhea" id="RHEA:24304"/>
        <dbReference type="Rhea" id="RHEA-COMP:10494"/>
        <dbReference type="Rhea" id="RHEA-COMP:10495"/>
        <dbReference type="ChEBI" id="CHEBI:15378"/>
        <dbReference type="ChEBI" id="CHEBI:16526"/>
        <dbReference type="ChEBI" id="CHEBI:57305"/>
        <dbReference type="ChEBI" id="CHEBI:83099"/>
        <dbReference type="ChEBI" id="CHEBI:83143"/>
        <dbReference type="EC" id="1.4.4.2"/>
    </reaction>
</comment>
<protein>
    <recommendedName>
        <fullName evidence="4">Probable glycine dehydrogenase (decarboxylating) subunit 1</fullName>
        <ecNumber evidence="4">1.4.4.2</ecNumber>
    </recommendedName>
    <alternativeName>
        <fullName evidence="4">Glycine cleavage system P-protein subunit 1</fullName>
    </alternativeName>
    <alternativeName>
        <fullName evidence="4">Glycine decarboxylase subunit 1</fullName>
    </alternativeName>
    <alternativeName>
        <fullName evidence="4">Glycine dehydrogenase (aminomethyl-transferring) subunit 1</fullName>
    </alternativeName>
</protein>
<name>A0A0H5E337_9BACT</name>
<dbReference type="Gene3D" id="3.40.640.10">
    <property type="entry name" value="Type I PLP-dependent aspartate aminotransferase-like (Major domain)"/>
    <property type="match status" value="1"/>
</dbReference>
<dbReference type="CDD" id="cd00613">
    <property type="entry name" value="GDC-P"/>
    <property type="match status" value="1"/>
</dbReference>
<sequence>MDFVANSPVQRKEMMETIGIQDILELYRDIPSSLRLKDEFSEGLSEFEGLALMEKIASENKVLDLVSYLGGGAYEHHIPACVKALIRRGEFLTSYTPYQAEASQGMLQAIFEFQSMVAALTGLNISNASVYDGGSALAEAALMALRQQKERNTLVVFESVHPAYREIIRQYTESIGYKIETVPYNPKSWKTDFSHLEKALNKDTAALIIQSPNIFGRFEDTKQAFSKAKSTGALAILSSNPITFGAFQSAKEQGADIAAGELQPLGIPLQFGGPYAGYLACREELMRQMPGRIVGETVDTEGKTGYVLTLQAREQHIRREKATSNICTNQTLMALSSLMTALWFGPKGMKELALMNYQKAAYLKLRLAKELPGSVIEDNDFFNEFPVKFSKPIQEVLQGFRRAGIEPGIPLGKLMPKEENTLLVAVTEIKSKEMLDRYVETASAIEGRRD</sequence>
<dbReference type="GO" id="GO:0009116">
    <property type="term" value="P:nucleoside metabolic process"/>
    <property type="evidence" value="ECO:0007669"/>
    <property type="project" value="InterPro"/>
</dbReference>
<reference evidence="7" key="1">
    <citation type="submission" date="2015-06" db="EMBL/GenBank/DDBJ databases">
        <authorList>
            <person name="Bertelli C."/>
        </authorList>
    </citation>
    <scope>NUCLEOTIDE SEQUENCE [LARGE SCALE GENOMIC DNA]</scope>
    <source>
        <strain evidence="7">CRIB-30</strain>
    </source>
</reference>
<dbReference type="InterPro" id="IPR015422">
    <property type="entry name" value="PyrdxlP-dep_Trfase_small"/>
</dbReference>
<comment type="subunit">
    <text evidence="4">The glycine cleavage system is composed of four proteins: P, T, L and H. In this organism, the P 'protein' is a heterodimer of two subunits.</text>
</comment>
<proteinExistence type="inferred from homology"/>
<dbReference type="InterPro" id="IPR015421">
    <property type="entry name" value="PyrdxlP-dep_Trfase_major"/>
</dbReference>
<dbReference type="HAMAP" id="MF_00712">
    <property type="entry name" value="GcvPA"/>
    <property type="match status" value="1"/>
</dbReference>